<evidence type="ECO:0000256" key="1">
    <source>
        <dbReference type="SAM" id="Phobius"/>
    </source>
</evidence>
<evidence type="ECO:0000313" key="2">
    <source>
        <dbReference type="EMBL" id="MDN3572102.1"/>
    </source>
</evidence>
<dbReference type="Proteomes" id="UP001244297">
    <property type="component" value="Unassembled WGS sequence"/>
</dbReference>
<protein>
    <submittedName>
        <fullName evidence="2">Uncharacterized protein</fullName>
    </submittedName>
</protein>
<dbReference type="EMBL" id="JAUFPT010000054">
    <property type="protein sequence ID" value="MDN3572102.1"/>
    <property type="molecule type" value="Genomic_DNA"/>
</dbReference>
<organism evidence="2 3">
    <name type="scientific">Methylobacterium longum</name>
    <dbReference type="NCBI Taxonomy" id="767694"/>
    <lineage>
        <taxon>Bacteria</taxon>
        <taxon>Pseudomonadati</taxon>
        <taxon>Pseudomonadota</taxon>
        <taxon>Alphaproteobacteria</taxon>
        <taxon>Hyphomicrobiales</taxon>
        <taxon>Methylobacteriaceae</taxon>
        <taxon>Methylobacterium</taxon>
    </lineage>
</organism>
<name>A0ABT8AQD6_9HYPH</name>
<evidence type="ECO:0000313" key="3">
    <source>
        <dbReference type="Proteomes" id="UP001244297"/>
    </source>
</evidence>
<comment type="caution">
    <text evidence="2">The sequence shown here is derived from an EMBL/GenBank/DDBJ whole genome shotgun (WGS) entry which is preliminary data.</text>
</comment>
<keyword evidence="1" id="KW-1133">Transmembrane helix</keyword>
<keyword evidence="1" id="KW-0812">Transmembrane</keyword>
<gene>
    <name evidence="2" type="ORF">QWZ18_15880</name>
</gene>
<reference evidence="3" key="1">
    <citation type="journal article" date="2019" name="Int. J. Syst. Evol. Microbiol.">
        <title>The Global Catalogue of Microorganisms (GCM) 10K type strain sequencing project: providing services to taxonomists for standard genome sequencing and annotation.</title>
        <authorList>
            <consortium name="The Broad Institute Genomics Platform"/>
            <consortium name="The Broad Institute Genome Sequencing Center for Infectious Disease"/>
            <person name="Wu L."/>
            <person name="Ma J."/>
        </authorList>
    </citation>
    <scope>NUCLEOTIDE SEQUENCE [LARGE SCALE GENOMIC DNA]</scope>
    <source>
        <strain evidence="3">CECT 7806</strain>
    </source>
</reference>
<keyword evidence="3" id="KW-1185">Reference proteome</keyword>
<dbReference type="RefSeq" id="WP_238287121.1">
    <property type="nucleotide sequence ID" value="NZ_BPQS01000008.1"/>
</dbReference>
<feature type="transmembrane region" description="Helical" evidence="1">
    <location>
        <begin position="42"/>
        <end position="63"/>
    </location>
</feature>
<keyword evidence="1" id="KW-0472">Membrane</keyword>
<sequence length="66" mass="7629">MGSRHPHRMRDRRAYGSVSPELIFITGERGLMLELTPQRIRYLQFTGGAVFVLFICFMGWQLALIS</sequence>
<accession>A0ABT8AQD6</accession>
<proteinExistence type="predicted"/>